<keyword evidence="4" id="KW-1185">Reference proteome</keyword>
<sequence>MATIVDQAEDLIISDWAAVQVPAFPEKTAVERPVTRVRGAGPRLMGLMNERYVLDLIRHLGKVSRAELARLSGLSKPTVSSAVMNLENNGLVERSGMLDGGPGRAATLFRVRGEAGWVMGVDVRDGVAQWAVSRLDGDTRATRVSMLHGESEAECFDHLQRTVDLVCKQAGIAREDLTWVVAAFSAAPCEVAPSPPGTSCHAAVDRALARLFGPHYLARRAVEMEMLYRYRVSDRAEARDMAFVSVGRSIEIGMIVDGRLHAPPVPICLPEALSMAGARSGGLRPRDCELPPAGAVRTDLERILATRGLDELTLDELAGQAERGCEPALRIVAEMAVLTARLLVAVSAISRPELVVFIGRLAALPGFPGQVRAELGAMAAWLSPPMEVAQGRGEAVLDGCLAEGYDLAWNSILDGLVRG</sequence>
<dbReference type="InterPro" id="IPR000600">
    <property type="entry name" value="ROK"/>
</dbReference>
<dbReference type="InterPro" id="IPR036388">
    <property type="entry name" value="WH-like_DNA-bd_sf"/>
</dbReference>
<dbReference type="RefSeq" id="WP_397089150.1">
    <property type="nucleotide sequence ID" value="NZ_JBITGY010000011.1"/>
</dbReference>
<evidence type="ECO:0000259" key="2">
    <source>
        <dbReference type="Pfam" id="PF12802"/>
    </source>
</evidence>
<dbReference type="SUPFAM" id="SSF53067">
    <property type="entry name" value="Actin-like ATPase domain"/>
    <property type="match status" value="1"/>
</dbReference>
<reference evidence="3 4" key="1">
    <citation type="submission" date="2024-10" db="EMBL/GenBank/DDBJ databases">
        <title>The Natural Products Discovery Center: Release of the First 8490 Sequenced Strains for Exploring Actinobacteria Biosynthetic Diversity.</title>
        <authorList>
            <person name="Kalkreuter E."/>
            <person name="Kautsar S.A."/>
            <person name="Yang D."/>
            <person name="Bader C.D."/>
            <person name="Teijaro C.N."/>
            <person name="Fluegel L."/>
            <person name="Davis C.M."/>
            <person name="Simpson J.R."/>
            <person name="Lauterbach L."/>
            <person name="Steele A.D."/>
            <person name="Gui C."/>
            <person name="Meng S."/>
            <person name="Li G."/>
            <person name="Viehrig K."/>
            <person name="Ye F."/>
            <person name="Su P."/>
            <person name="Kiefer A.F."/>
            <person name="Nichols A."/>
            <person name="Cepeda A.J."/>
            <person name="Yan W."/>
            <person name="Fan B."/>
            <person name="Jiang Y."/>
            <person name="Adhikari A."/>
            <person name="Zheng C.-J."/>
            <person name="Schuster L."/>
            <person name="Cowan T.M."/>
            <person name="Smanski M.J."/>
            <person name="Chevrette M.G."/>
            <person name="De Carvalho L.P.S."/>
            <person name="Shen B."/>
        </authorList>
    </citation>
    <scope>NUCLEOTIDE SEQUENCE [LARGE SCALE GENOMIC DNA]</scope>
    <source>
        <strain evidence="3 4">NPDC050545</strain>
    </source>
</reference>
<dbReference type="EMBL" id="JBITGY010000011">
    <property type="protein sequence ID" value="MFI6503363.1"/>
    <property type="molecule type" value="Genomic_DNA"/>
</dbReference>
<dbReference type="PANTHER" id="PTHR18964">
    <property type="entry name" value="ROK (REPRESSOR, ORF, KINASE) FAMILY"/>
    <property type="match status" value="1"/>
</dbReference>
<dbReference type="PANTHER" id="PTHR18964:SF149">
    <property type="entry name" value="BIFUNCTIONAL UDP-N-ACETYLGLUCOSAMINE 2-EPIMERASE_N-ACETYLMANNOSAMINE KINASE"/>
    <property type="match status" value="1"/>
</dbReference>
<organism evidence="3 4">
    <name type="scientific">Nonomuraea typhae</name>
    <dbReference type="NCBI Taxonomy" id="2603600"/>
    <lineage>
        <taxon>Bacteria</taxon>
        <taxon>Bacillati</taxon>
        <taxon>Actinomycetota</taxon>
        <taxon>Actinomycetes</taxon>
        <taxon>Streptosporangiales</taxon>
        <taxon>Streptosporangiaceae</taxon>
        <taxon>Nonomuraea</taxon>
    </lineage>
</organism>
<dbReference type="Proteomes" id="UP001612741">
    <property type="component" value="Unassembled WGS sequence"/>
</dbReference>
<comment type="similarity">
    <text evidence="1">Belongs to the ROK (NagC/XylR) family.</text>
</comment>
<dbReference type="Pfam" id="PF12802">
    <property type="entry name" value="MarR_2"/>
    <property type="match status" value="1"/>
</dbReference>
<feature type="domain" description="HTH marR-type" evidence="2">
    <location>
        <begin position="52"/>
        <end position="94"/>
    </location>
</feature>
<dbReference type="InterPro" id="IPR043129">
    <property type="entry name" value="ATPase_NBD"/>
</dbReference>
<evidence type="ECO:0000313" key="4">
    <source>
        <dbReference type="Proteomes" id="UP001612741"/>
    </source>
</evidence>
<proteinExistence type="inferred from homology"/>
<dbReference type="SUPFAM" id="SSF46785">
    <property type="entry name" value="Winged helix' DNA-binding domain"/>
    <property type="match status" value="1"/>
</dbReference>
<dbReference type="Gene3D" id="1.10.10.10">
    <property type="entry name" value="Winged helix-like DNA-binding domain superfamily/Winged helix DNA-binding domain"/>
    <property type="match status" value="1"/>
</dbReference>
<dbReference type="InterPro" id="IPR036390">
    <property type="entry name" value="WH_DNA-bd_sf"/>
</dbReference>
<comment type="caution">
    <text evidence="3">The sequence shown here is derived from an EMBL/GenBank/DDBJ whole genome shotgun (WGS) entry which is preliminary data.</text>
</comment>
<dbReference type="Gene3D" id="3.30.420.40">
    <property type="match status" value="1"/>
</dbReference>
<evidence type="ECO:0000256" key="1">
    <source>
        <dbReference type="ARBA" id="ARBA00006479"/>
    </source>
</evidence>
<accession>A0ABW7Z5A1</accession>
<dbReference type="InterPro" id="IPR000835">
    <property type="entry name" value="HTH_MarR-typ"/>
</dbReference>
<evidence type="ECO:0000313" key="3">
    <source>
        <dbReference type="EMBL" id="MFI6503363.1"/>
    </source>
</evidence>
<protein>
    <submittedName>
        <fullName evidence="3">MarR family transcriptional regulator</fullName>
    </submittedName>
</protein>
<name>A0ABW7Z5A1_9ACTN</name>
<gene>
    <name evidence="3" type="ORF">ACIBG2_38680</name>
</gene>